<proteinExistence type="predicted"/>
<gene>
    <name evidence="2" type="ORF">NA57DRAFT_76336</name>
</gene>
<evidence type="ECO:0000313" key="2">
    <source>
        <dbReference type="EMBL" id="KAF2099102.1"/>
    </source>
</evidence>
<evidence type="ECO:0000256" key="1">
    <source>
        <dbReference type="SAM" id="SignalP"/>
    </source>
</evidence>
<dbReference type="Proteomes" id="UP000799772">
    <property type="component" value="Unassembled WGS sequence"/>
</dbReference>
<keyword evidence="1" id="KW-0732">Signal</keyword>
<sequence length="78" mass="8099">MKLLSILAAASVVAAAPVGNSDSKSVQGRDIVCAVVCDIEVANCMEGVTPRTRPICLAVVFNDETNPYCSSCAPTLKN</sequence>
<comment type="caution">
    <text evidence="2">The sequence shown here is derived from an EMBL/GenBank/DDBJ whole genome shotgun (WGS) entry which is preliminary data.</text>
</comment>
<feature type="signal peptide" evidence="1">
    <location>
        <begin position="1"/>
        <end position="15"/>
    </location>
</feature>
<accession>A0A9P4M983</accession>
<protein>
    <submittedName>
        <fullName evidence="2">Uncharacterized protein</fullName>
    </submittedName>
</protein>
<evidence type="ECO:0000313" key="3">
    <source>
        <dbReference type="Proteomes" id="UP000799772"/>
    </source>
</evidence>
<dbReference type="EMBL" id="ML978126">
    <property type="protein sequence ID" value="KAF2099102.1"/>
    <property type="molecule type" value="Genomic_DNA"/>
</dbReference>
<keyword evidence="3" id="KW-1185">Reference proteome</keyword>
<organism evidence="2 3">
    <name type="scientific">Rhizodiscina lignyota</name>
    <dbReference type="NCBI Taxonomy" id="1504668"/>
    <lineage>
        <taxon>Eukaryota</taxon>
        <taxon>Fungi</taxon>
        <taxon>Dikarya</taxon>
        <taxon>Ascomycota</taxon>
        <taxon>Pezizomycotina</taxon>
        <taxon>Dothideomycetes</taxon>
        <taxon>Pleosporomycetidae</taxon>
        <taxon>Aulographales</taxon>
        <taxon>Rhizodiscinaceae</taxon>
        <taxon>Rhizodiscina</taxon>
    </lineage>
</organism>
<reference evidence="2" key="1">
    <citation type="journal article" date="2020" name="Stud. Mycol.">
        <title>101 Dothideomycetes genomes: a test case for predicting lifestyles and emergence of pathogens.</title>
        <authorList>
            <person name="Haridas S."/>
            <person name="Albert R."/>
            <person name="Binder M."/>
            <person name="Bloem J."/>
            <person name="Labutti K."/>
            <person name="Salamov A."/>
            <person name="Andreopoulos B."/>
            <person name="Baker S."/>
            <person name="Barry K."/>
            <person name="Bills G."/>
            <person name="Bluhm B."/>
            <person name="Cannon C."/>
            <person name="Castanera R."/>
            <person name="Culley D."/>
            <person name="Daum C."/>
            <person name="Ezra D."/>
            <person name="Gonzalez J."/>
            <person name="Henrissat B."/>
            <person name="Kuo A."/>
            <person name="Liang C."/>
            <person name="Lipzen A."/>
            <person name="Lutzoni F."/>
            <person name="Magnuson J."/>
            <person name="Mondo S."/>
            <person name="Nolan M."/>
            <person name="Ohm R."/>
            <person name="Pangilinan J."/>
            <person name="Park H.-J."/>
            <person name="Ramirez L."/>
            <person name="Alfaro M."/>
            <person name="Sun H."/>
            <person name="Tritt A."/>
            <person name="Yoshinaga Y."/>
            <person name="Zwiers L.-H."/>
            <person name="Turgeon B."/>
            <person name="Goodwin S."/>
            <person name="Spatafora J."/>
            <person name="Crous P."/>
            <person name="Grigoriev I."/>
        </authorList>
    </citation>
    <scope>NUCLEOTIDE SEQUENCE</scope>
    <source>
        <strain evidence="2">CBS 133067</strain>
    </source>
</reference>
<feature type="chain" id="PRO_5040468864" evidence="1">
    <location>
        <begin position="16"/>
        <end position="78"/>
    </location>
</feature>
<dbReference type="AlphaFoldDB" id="A0A9P4M983"/>
<name>A0A9P4M983_9PEZI</name>